<dbReference type="Pfam" id="PF20274">
    <property type="entry name" value="cREC_REC"/>
    <property type="match status" value="1"/>
</dbReference>
<reference evidence="2 3" key="1">
    <citation type="submission" date="2024-04" db="EMBL/GenBank/DDBJ databases">
        <title>draft genome sequnece of Paenibacillus filicis.</title>
        <authorList>
            <person name="Kim D.-U."/>
        </authorList>
    </citation>
    <scope>NUCLEOTIDE SEQUENCE [LARGE SCALE GENOMIC DNA]</scope>
    <source>
        <strain evidence="2 3">KACC14197</strain>
    </source>
</reference>
<comment type="caution">
    <text evidence="2">The sequence shown here is derived from an EMBL/GenBank/DDBJ whole genome shotgun (WGS) entry which is preliminary data.</text>
</comment>
<feature type="domain" description="Cyclic-phosphate processing Receiver" evidence="1">
    <location>
        <begin position="4"/>
        <end position="87"/>
    </location>
</feature>
<dbReference type="Proteomes" id="UP001469365">
    <property type="component" value="Unassembled WGS sequence"/>
</dbReference>
<organism evidence="2 3">
    <name type="scientific">Paenibacillus filicis</name>
    <dbReference type="NCBI Taxonomy" id="669464"/>
    <lineage>
        <taxon>Bacteria</taxon>
        <taxon>Bacillati</taxon>
        <taxon>Bacillota</taxon>
        <taxon>Bacilli</taxon>
        <taxon>Bacillales</taxon>
        <taxon>Paenibacillaceae</taxon>
        <taxon>Paenibacillus</taxon>
    </lineage>
</organism>
<protein>
    <submittedName>
        <fullName evidence="2">Cyclic-phosphate processing receiver domain-containing protein</fullName>
    </submittedName>
</protein>
<gene>
    <name evidence="2" type="ORF">WMW72_11810</name>
</gene>
<evidence type="ECO:0000313" key="3">
    <source>
        <dbReference type="Proteomes" id="UP001469365"/>
    </source>
</evidence>
<proteinExistence type="predicted"/>
<accession>A0ABU9DIC0</accession>
<evidence type="ECO:0000313" key="2">
    <source>
        <dbReference type="EMBL" id="MEK8128591.1"/>
    </source>
</evidence>
<evidence type="ECO:0000259" key="1">
    <source>
        <dbReference type="Pfam" id="PF20274"/>
    </source>
</evidence>
<name>A0ABU9DIC0_9BACL</name>
<sequence length="122" mass="13605">MTKIDLYLDDLRPCPPGFALARSAEECLLMVKECRIGILSLDYDLGWGAPNGMDVVRGLIASGTFPDRIYLHTSSESGRRQMYEALYQSKPDRTELYAGPMPYEMLAERAAQAGKPSKKAKE</sequence>
<dbReference type="EMBL" id="JBBPCC010000006">
    <property type="protein sequence ID" value="MEK8128591.1"/>
    <property type="molecule type" value="Genomic_DNA"/>
</dbReference>
<dbReference type="RefSeq" id="WP_341415669.1">
    <property type="nucleotide sequence ID" value="NZ_JBBPCC010000006.1"/>
</dbReference>
<keyword evidence="3" id="KW-1185">Reference proteome</keyword>
<dbReference type="InterPro" id="IPR046909">
    <property type="entry name" value="cREC_REC"/>
</dbReference>